<evidence type="ECO:0000259" key="1">
    <source>
        <dbReference type="Pfam" id="PF20093"/>
    </source>
</evidence>
<name>A0A401FYX1_9BACT</name>
<reference evidence="3" key="2">
    <citation type="submission" date="2019-01" db="EMBL/GenBank/DDBJ databases">
        <title>Genome sequence of Desulfonema ishimotonii strain Tokyo 01.</title>
        <authorList>
            <person name="Fukui M."/>
        </authorList>
    </citation>
    <scope>NUCLEOTIDE SEQUENCE [LARGE SCALE GENOMIC DNA]</scope>
    <source>
        <strain evidence="3">Tokyo 01</strain>
    </source>
</reference>
<feature type="domain" description="DUF6484" evidence="1">
    <location>
        <begin position="23"/>
        <end position="87"/>
    </location>
</feature>
<keyword evidence="3" id="KW-1185">Reference proteome</keyword>
<proteinExistence type="predicted"/>
<dbReference type="InterPro" id="IPR045506">
    <property type="entry name" value="DUF6484"/>
</dbReference>
<dbReference type="Proteomes" id="UP000288096">
    <property type="component" value="Unassembled WGS sequence"/>
</dbReference>
<organism evidence="2 3">
    <name type="scientific">Desulfonema ishimotonii</name>
    <dbReference type="NCBI Taxonomy" id="45657"/>
    <lineage>
        <taxon>Bacteria</taxon>
        <taxon>Pseudomonadati</taxon>
        <taxon>Thermodesulfobacteriota</taxon>
        <taxon>Desulfobacteria</taxon>
        <taxon>Desulfobacterales</taxon>
        <taxon>Desulfococcaceae</taxon>
        <taxon>Desulfonema</taxon>
    </lineage>
</organism>
<dbReference type="Pfam" id="PF20093">
    <property type="entry name" value="DUF6484"/>
    <property type="match status" value="1"/>
</dbReference>
<dbReference type="RefSeq" id="WP_124329335.1">
    <property type="nucleotide sequence ID" value="NZ_BEXT01000001.1"/>
</dbReference>
<protein>
    <recommendedName>
        <fullName evidence="1">DUF6484 domain-containing protein</fullName>
    </recommendedName>
</protein>
<evidence type="ECO:0000313" key="3">
    <source>
        <dbReference type="Proteomes" id="UP000288096"/>
    </source>
</evidence>
<accession>A0A401FYX1</accession>
<dbReference type="EMBL" id="BEXT01000001">
    <property type="protein sequence ID" value="GBC62136.1"/>
    <property type="molecule type" value="Genomic_DNA"/>
</dbReference>
<gene>
    <name evidence="2" type="ORF">DENIS_3099</name>
</gene>
<dbReference type="OrthoDB" id="3078443at2"/>
<reference evidence="3" key="1">
    <citation type="submission" date="2017-11" db="EMBL/GenBank/DDBJ databases">
        <authorList>
            <person name="Watanabe M."/>
            <person name="Kojima H."/>
        </authorList>
    </citation>
    <scope>NUCLEOTIDE SEQUENCE [LARGE SCALE GENOMIC DNA]</scope>
    <source>
        <strain evidence="3">Tokyo 01</strain>
    </source>
</reference>
<dbReference type="AlphaFoldDB" id="A0A401FYX1"/>
<comment type="caution">
    <text evidence="2">The sequence shown here is derived from an EMBL/GenBank/DDBJ whole genome shotgun (WGS) entry which is preliminary data.</text>
</comment>
<sequence length="168" mass="17976">MKKATAENIRALDVTPRADGVRTGNIIRTDEAGRVFVDFPGNTGGPVMAKITGSAKDRLREEGVSGHPGVLLVFENNDPRRPVIIDTLHPAIGEAEPAESVTLPAERPEAVTVDGKRVIFDAEEEIVLRCGKASITLTRAGKIIIRGAYLLNRSSGVNRIKGASVQIN</sequence>
<evidence type="ECO:0000313" key="2">
    <source>
        <dbReference type="EMBL" id="GBC62136.1"/>
    </source>
</evidence>